<feature type="domain" description="PAZ" evidence="1">
    <location>
        <begin position="259"/>
        <end position="387"/>
    </location>
</feature>
<dbReference type="SMART" id="SM00950">
    <property type="entry name" value="Piwi"/>
    <property type="match status" value="1"/>
</dbReference>
<protein>
    <submittedName>
        <fullName evidence="3">Protein argonaute-2</fullName>
    </submittedName>
</protein>
<dbReference type="Gene3D" id="2.170.260.10">
    <property type="entry name" value="paz domain"/>
    <property type="match status" value="1"/>
</dbReference>
<dbReference type="SUPFAM" id="SSF101690">
    <property type="entry name" value="PAZ domain"/>
    <property type="match status" value="1"/>
</dbReference>
<dbReference type="PANTHER" id="PTHR22891">
    <property type="entry name" value="EUKARYOTIC TRANSLATION INITIATION FACTOR 2C"/>
    <property type="match status" value="1"/>
</dbReference>
<dbReference type="Gene3D" id="3.40.50.2300">
    <property type="match status" value="1"/>
</dbReference>
<dbReference type="EMBL" id="LNIX01000040">
    <property type="protein sequence ID" value="OXA39195.1"/>
    <property type="molecule type" value="Genomic_DNA"/>
</dbReference>
<sequence length="913" mass="104014">MADRIVTSPRPLRVKNEMPLKGLKISLKVNHYPVTRTKTFPDVIYHYDVVITNVDTTPRNAAAADAAKKRKEARAKVAEKEGREMTELPARILPLIWKEFERQNKAALKFTVPFDGKKNVYTAGRLNFPNGDAYSVTMEMEDPDDPDKRRRFKVEMKMVGQVLTSSFIEFLRSGREMGEPVVQPQDVVQGLDVALRHAPSLRYISCNRSFFNQNPTHRQPLDKMLELLHGHYQSLCLGSEETATLNIDLATKAFYTEKPLHEYVRNACKWALDDSLDIEYWEDPDINKASEAVKGKLIKYGTGPIDSTTGKHEKYHKFTANAIVKQSAAEYTFGITDEKGVTKSINIVQYMNKFKKTKIRHPDWPVVHIGNRNMTNYVPLELCIIITQPYRGKMEPKLTSAMIKGAAIEPKERFKAIDLARQGSRFDKCPVLTEFGIRIEPNPIVIDNASVIAPPVVRTLDSKGAQINAKVSQFEGKWNFKDNNEVSKKFLQAATLPKWMIFDCDGILKDEEIADNFIAKLGELGESLGMKRIKMPPKIRPAIKFVTDEHFHPENREGWNDKLLRISTAFEKIKGKGFELVIVVLPQDGKDYAFIKSEAEVVYGVLTACIRQQNVRDPNNQKIGNFLLKLNSKLSGTNFSIQELNELHFRNEKTMILGADVTHPSPNSMAPSIAAVTASFNMSCMGYSMHIQPQESRQELIENMDEILGGQLGKFFATNKVYPTKILMFRDGVSEGFFNKVKEEEYEQMKDKCASITEKLGIPKIKITFVIVKKRHHTRFQPMNEKRGVGKYKNIPPGTVVDTKIVHPSEREFFLNSHVGIQGTSKPTRYHVIHDDNNFTMGDLQKITYYLCYVFVRCTQPVSYPAATYYAHLAAYRARHLIEKEGENADLNDLARKLTIHPDLAKRYPMFFI</sequence>
<reference evidence="3 4" key="1">
    <citation type="submission" date="2015-12" db="EMBL/GenBank/DDBJ databases">
        <title>The genome of Folsomia candida.</title>
        <authorList>
            <person name="Faddeeva A."/>
            <person name="Derks M.F."/>
            <person name="Anvar Y."/>
            <person name="Smit S."/>
            <person name="Van Straalen N."/>
            <person name="Roelofs D."/>
        </authorList>
    </citation>
    <scope>NUCLEOTIDE SEQUENCE [LARGE SCALE GENOMIC DNA]</scope>
    <source>
        <strain evidence="3 4">VU population</strain>
        <tissue evidence="3">Whole body</tissue>
    </source>
</reference>
<gene>
    <name evidence="3" type="ORF">Fcan01_26061</name>
</gene>
<dbReference type="OrthoDB" id="10252740at2759"/>
<dbReference type="Pfam" id="PF02171">
    <property type="entry name" value="Piwi"/>
    <property type="match status" value="1"/>
</dbReference>
<evidence type="ECO:0000259" key="2">
    <source>
        <dbReference type="PROSITE" id="PS50822"/>
    </source>
</evidence>
<dbReference type="InterPro" id="IPR012337">
    <property type="entry name" value="RNaseH-like_sf"/>
</dbReference>
<accession>A0A226D0S0</accession>
<dbReference type="SUPFAM" id="SSF53098">
    <property type="entry name" value="Ribonuclease H-like"/>
    <property type="match status" value="1"/>
</dbReference>
<evidence type="ECO:0000313" key="4">
    <source>
        <dbReference type="Proteomes" id="UP000198287"/>
    </source>
</evidence>
<dbReference type="Pfam" id="PF08699">
    <property type="entry name" value="ArgoL1"/>
    <property type="match status" value="1"/>
</dbReference>
<dbReference type="AlphaFoldDB" id="A0A226D0S0"/>
<comment type="caution">
    <text evidence="3">The sequence shown here is derived from an EMBL/GenBank/DDBJ whole genome shotgun (WGS) entry which is preliminary data.</text>
</comment>
<dbReference type="GO" id="GO:0034587">
    <property type="term" value="P:piRNA processing"/>
    <property type="evidence" value="ECO:0007669"/>
    <property type="project" value="UniProtKB-ARBA"/>
</dbReference>
<dbReference type="STRING" id="158441.A0A226D0S0"/>
<dbReference type="CDD" id="cd02846">
    <property type="entry name" value="PAZ_argonaute_like"/>
    <property type="match status" value="1"/>
</dbReference>
<dbReference type="PROSITE" id="PS50822">
    <property type="entry name" value="PIWI"/>
    <property type="match status" value="1"/>
</dbReference>
<organism evidence="3 4">
    <name type="scientific">Folsomia candida</name>
    <name type="common">Springtail</name>
    <dbReference type="NCBI Taxonomy" id="158441"/>
    <lineage>
        <taxon>Eukaryota</taxon>
        <taxon>Metazoa</taxon>
        <taxon>Ecdysozoa</taxon>
        <taxon>Arthropoda</taxon>
        <taxon>Hexapoda</taxon>
        <taxon>Collembola</taxon>
        <taxon>Entomobryomorpha</taxon>
        <taxon>Isotomoidea</taxon>
        <taxon>Isotomidae</taxon>
        <taxon>Proisotominae</taxon>
        <taxon>Folsomia</taxon>
    </lineage>
</organism>
<dbReference type="InterPro" id="IPR032474">
    <property type="entry name" value="Argonaute_N"/>
</dbReference>
<dbReference type="OMA" id="WANNNEC"/>
<dbReference type="Pfam" id="PF02170">
    <property type="entry name" value="PAZ"/>
    <property type="match status" value="1"/>
</dbReference>
<evidence type="ECO:0000313" key="3">
    <source>
        <dbReference type="EMBL" id="OXA39195.1"/>
    </source>
</evidence>
<evidence type="ECO:0000259" key="1">
    <source>
        <dbReference type="PROSITE" id="PS50821"/>
    </source>
</evidence>
<dbReference type="GO" id="GO:0003723">
    <property type="term" value="F:RNA binding"/>
    <property type="evidence" value="ECO:0007669"/>
    <property type="project" value="InterPro"/>
</dbReference>
<dbReference type="InterPro" id="IPR036397">
    <property type="entry name" value="RNaseH_sf"/>
</dbReference>
<proteinExistence type="predicted"/>
<dbReference type="InterPro" id="IPR003165">
    <property type="entry name" value="Piwi"/>
</dbReference>
<dbReference type="InterPro" id="IPR036085">
    <property type="entry name" value="PAZ_dom_sf"/>
</dbReference>
<dbReference type="InterPro" id="IPR014811">
    <property type="entry name" value="ArgoL1"/>
</dbReference>
<dbReference type="Gene3D" id="3.30.420.10">
    <property type="entry name" value="Ribonuclease H-like superfamily/Ribonuclease H"/>
    <property type="match status" value="1"/>
</dbReference>
<keyword evidence="4" id="KW-1185">Reference proteome</keyword>
<feature type="domain" description="Piwi" evidence="2">
    <location>
        <begin position="580"/>
        <end position="883"/>
    </location>
</feature>
<dbReference type="Proteomes" id="UP000198287">
    <property type="component" value="Unassembled WGS sequence"/>
</dbReference>
<dbReference type="Pfam" id="PF16486">
    <property type="entry name" value="ArgoN"/>
    <property type="match status" value="1"/>
</dbReference>
<dbReference type="PROSITE" id="PS50821">
    <property type="entry name" value="PAZ"/>
    <property type="match status" value="1"/>
</dbReference>
<dbReference type="InterPro" id="IPR003100">
    <property type="entry name" value="PAZ_dom"/>
</dbReference>
<name>A0A226D0S0_FOLCA</name>